<comment type="caution">
    <text evidence="2">The sequence shown here is derived from an EMBL/GenBank/DDBJ whole genome shotgun (WGS) entry which is preliminary data.</text>
</comment>
<proteinExistence type="predicted"/>
<organism evidence="2 3">
    <name type="scientific">Candidatus Methanofastidiosum methylothiophilum</name>
    <dbReference type="NCBI Taxonomy" id="1705564"/>
    <lineage>
        <taxon>Archaea</taxon>
        <taxon>Methanobacteriati</taxon>
        <taxon>Methanobacteriota</taxon>
        <taxon>Stenosarchaea group</taxon>
        <taxon>Candidatus Methanofastidiosia</taxon>
        <taxon>Candidatus Methanofastidiosales</taxon>
        <taxon>Candidatus Methanofastidiosaceae</taxon>
        <taxon>Candidatus Methanofastidiosum</taxon>
    </lineage>
</organism>
<dbReference type="AlphaFoldDB" id="A0A150IX68"/>
<protein>
    <submittedName>
        <fullName evidence="2">Uncharacterized protein</fullName>
    </submittedName>
</protein>
<gene>
    <name evidence="2" type="ORF">AMQ74_01409</name>
</gene>
<dbReference type="Proteomes" id="UP000075578">
    <property type="component" value="Unassembled WGS sequence"/>
</dbReference>
<name>A0A150IX68_9EURY</name>
<feature type="region of interest" description="Disordered" evidence="1">
    <location>
        <begin position="32"/>
        <end position="53"/>
    </location>
</feature>
<evidence type="ECO:0000313" key="2">
    <source>
        <dbReference type="EMBL" id="KYC49581.1"/>
    </source>
</evidence>
<evidence type="ECO:0000256" key="1">
    <source>
        <dbReference type="SAM" id="MobiDB-lite"/>
    </source>
</evidence>
<sequence>MKPIIVRVVINAAPIITLAPLSISEATKGNETKAGMYRMAPRRDARRTPETPDFSPRYSAIKLFGINPCIIPIITIVIMI</sequence>
<reference evidence="2 3" key="1">
    <citation type="journal article" date="2016" name="ISME J.">
        <title>Chasing the elusive Euryarchaeota class WSA2: genomes reveal a uniquely fastidious methyl-reducing methanogen.</title>
        <authorList>
            <person name="Nobu M.K."/>
            <person name="Narihiro T."/>
            <person name="Kuroda K."/>
            <person name="Mei R."/>
            <person name="Liu W.T."/>
        </authorList>
    </citation>
    <scope>NUCLEOTIDE SEQUENCE [LARGE SCALE GENOMIC DNA]</scope>
    <source>
        <strain evidence="2">U1lsi0528_Bin089</strain>
    </source>
</reference>
<dbReference type="EMBL" id="LNGD01000100">
    <property type="protein sequence ID" value="KYC49581.1"/>
    <property type="molecule type" value="Genomic_DNA"/>
</dbReference>
<accession>A0A150IX68</accession>
<evidence type="ECO:0000313" key="3">
    <source>
        <dbReference type="Proteomes" id="UP000075578"/>
    </source>
</evidence>
<feature type="compositionally biased region" description="Basic and acidic residues" evidence="1">
    <location>
        <begin position="41"/>
        <end position="50"/>
    </location>
</feature>